<feature type="compositionally biased region" description="Polar residues" evidence="1">
    <location>
        <begin position="308"/>
        <end position="323"/>
    </location>
</feature>
<gene>
    <name evidence="2" type="ORF">INP59_07370</name>
</gene>
<accession>A0A7M2XQW3</accession>
<dbReference type="GO" id="GO:0003676">
    <property type="term" value="F:nucleic acid binding"/>
    <property type="evidence" value="ECO:0007669"/>
    <property type="project" value="InterPro"/>
</dbReference>
<name>A0A7M2XQW3_9NOCA</name>
<reference evidence="2 3" key="1">
    <citation type="submission" date="2020-10" db="EMBL/GenBank/DDBJ databases">
        <title>Whole genome sequence of oil-degrading bacteria Rhodococcus pyridinivorans strain 5Ap.</title>
        <authorList>
            <person name="Akhremchuk A.E."/>
            <person name="Valentovich L.N."/>
            <person name="Charniauskaya M.I."/>
            <person name="Bukliarevich H.A."/>
            <person name="Titok M.A."/>
        </authorList>
    </citation>
    <scope>NUCLEOTIDE SEQUENCE [LARGE SCALE GENOMIC DNA]</scope>
    <source>
        <strain evidence="2 3">5Ap</strain>
    </source>
</reference>
<organism evidence="2 3">
    <name type="scientific">Rhodococcus pyridinivorans</name>
    <dbReference type="NCBI Taxonomy" id="103816"/>
    <lineage>
        <taxon>Bacteria</taxon>
        <taxon>Bacillati</taxon>
        <taxon>Actinomycetota</taxon>
        <taxon>Actinomycetes</taxon>
        <taxon>Mycobacteriales</taxon>
        <taxon>Nocardiaceae</taxon>
        <taxon>Rhodococcus</taxon>
    </lineage>
</organism>
<dbReference type="RefSeq" id="WP_193903457.1">
    <property type="nucleotide sequence ID" value="NZ_CP063450.1"/>
</dbReference>
<keyword evidence="3" id="KW-1185">Reference proteome</keyword>
<dbReference type="InterPro" id="IPR011856">
    <property type="entry name" value="tRNA_endonuc-like_dom_sf"/>
</dbReference>
<dbReference type="EMBL" id="CP063450">
    <property type="protein sequence ID" value="QOW00160.1"/>
    <property type="molecule type" value="Genomic_DNA"/>
</dbReference>
<evidence type="ECO:0000313" key="2">
    <source>
        <dbReference type="EMBL" id="QOW00160.1"/>
    </source>
</evidence>
<sequence>MHPVDDARIHSGQLTYLNSLGRNEHWLQDWLAEDLTRLGLGNLTTVEQEQTQAGGGSLDLLAASEDTYYSVEVQLGEVDANHGFRVFDYWARNRRRYSGKKHVAVLVAESASGRYRTALEELAEFVPLLVVELRSWRGGNEVIIVSELVVQNRNLDLSGTPLAATAGSTRTEEDWQESMTQEAWEFKNQFVSWAHQNTGKVFVDYSPKSYVGVRVGRRVWAPLWPRRDGAYVYLPDPDHSKEEESPAFNYFRDLLEESSISLAWNPSYNAGANPISLRLRKEDLHNDSVQKLLIATYEAVASDAVPWSTTNPTPANSEISNEVTTIRPTPTPPAAQESISPDPSI</sequence>
<protein>
    <submittedName>
        <fullName evidence="2">Uncharacterized protein</fullName>
    </submittedName>
</protein>
<evidence type="ECO:0000256" key="1">
    <source>
        <dbReference type="SAM" id="MobiDB-lite"/>
    </source>
</evidence>
<dbReference type="Gene3D" id="3.40.1350.10">
    <property type="match status" value="1"/>
</dbReference>
<feature type="region of interest" description="Disordered" evidence="1">
    <location>
        <begin position="308"/>
        <end position="345"/>
    </location>
</feature>
<evidence type="ECO:0000313" key="3">
    <source>
        <dbReference type="Proteomes" id="UP000593818"/>
    </source>
</evidence>
<proteinExistence type="predicted"/>
<dbReference type="AlphaFoldDB" id="A0A7M2XQW3"/>
<dbReference type="Proteomes" id="UP000593818">
    <property type="component" value="Chromosome"/>
</dbReference>